<proteinExistence type="inferred from homology"/>
<dbReference type="PANTHER" id="PTHR12151">
    <property type="entry name" value="ELECTRON TRANSPORT PROTIN SCO1/SENC FAMILY MEMBER"/>
    <property type="match status" value="1"/>
</dbReference>
<organism evidence="7 8">
    <name type="scientific">Thalassobaculum litoreum DSM 18839</name>
    <dbReference type="NCBI Taxonomy" id="1123362"/>
    <lineage>
        <taxon>Bacteria</taxon>
        <taxon>Pseudomonadati</taxon>
        <taxon>Pseudomonadota</taxon>
        <taxon>Alphaproteobacteria</taxon>
        <taxon>Rhodospirillales</taxon>
        <taxon>Thalassobaculaceae</taxon>
        <taxon>Thalassobaculum</taxon>
    </lineage>
</organism>
<evidence type="ECO:0000256" key="2">
    <source>
        <dbReference type="ARBA" id="ARBA00023008"/>
    </source>
</evidence>
<dbReference type="EMBL" id="FNBW01000021">
    <property type="protein sequence ID" value="SDG54371.1"/>
    <property type="molecule type" value="Genomic_DNA"/>
</dbReference>
<dbReference type="RefSeq" id="WP_028793063.1">
    <property type="nucleotide sequence ID" value="NZ_FNBW01000021.1"/>
</dbReference>
<dbReference type="SUPFAM" id="SSF52833">
    <property type="entry name" value="Thioredoxin-like"/>
    <property type="match status" value="1"/>
</dbReference>
<protein>
    <submittedName>
        <fullName evidence="7">Protein SCO1/2</fullName>
    </submittedName>
</protein>
<feature type="signal peptide" evidence="5">
    <location>
        <begin position="1"/>
        <end position="22"/>
    </location>
</feature>
<sequence>MYFARFAALAIATVTFAVPAMAHHPGADLDKFMGSKEQFFQAIDSPAPPFKLADADGNTVRLSDFADKIVVLNFVFAGCTDVCPLHSALIADVQSKINGTPMEDMVQFITVTTDPEVDTPDILRRYGEAHGLDPRNWMFLTRRPGDPEDATRALSETYNVKFEPLDDGQQMHGVATHVIDRGGRFAAKFHGLRFGPLNLVLYINGLTNAPDRPAKPGAPDWWENLKGLFQ</sequence>
<dbReference type="Proteomes" id="UP000198615">
    <property type="component" value="Unassembled WGS sequence"/>
</dbReference>
<feature type="disulfide bond" description="Redox-active" evidence="4">
    <location>
        <begin position="79"/>
        <end position="83"/>
    </location>
</feature>
<evidence type="ECO:0000313" key="7">
    <source>
        <dbReference type="EMBL" id="SDG54371.1"/>
    </source>
</evidence>
<dbReference type="InterPro" id="IPR036249">
    <property type="entry name" value="Thioredoxin-like_sf"/>
</dbReference>
<keyword evidence="8" id="KW-1185">Reference proteome</keyword>
<keyword evidence="3" id="KW-0479">Metal-binding</keyword>
<name>A0A8G2F5P3_9PROT</name>
<dbReference type="Pfam" id="PF02630">
    <property type="entry name" value="SCO1-SenC"/>
    <property type="match status" value="1"/>
</dbReference>
<dbReference type="GO" id="GO:0046872">
    <property type="term" value="F:metal ion binding"/>
    <property type="evidence" value="ECO:0007669"/>
    <property type="project" value="UniProtKB-KW"/>
</dbReference>
<keyword evidence="5" id="KW-0732">Signal</keyword>
<evidence type="ECO:0000256" key="1">
    <source>
        <dbReference type="ARBA" id="ARBA00010996"/>
    </source>
</evidence>
<dbReference type="InterPro" id="IPR003782">
    <property type="entry name" value="SCO1/SenC"/>
</dbReference>
<dbReference type="OrthoDB" id="5296507at2"/>
<evidence type="ECO:0000256" key="4">
    <source>
        <dbReference type="PIRSR" id="PIRSR603782-2"/>
    </source>
</evidence>
<dbReference type="AlphaFoldDB" id="A0A8G2F5P3"/>
<feature type="binding site" evidence="3">
    <location>
        <position position="172"/>
    </location>
    <ligand>
        <name>Cu cation</name>
        <dbReference type="ChEBI" id="CHEBI:23378"/>
    </ligand>
</feature>
<reference evidence="7 8" key="1">
    <citation type="submission" date="2016-10" db="EMBL/GenBank/DDBJ databases">
        <authorList>
            <person name="Varghese N."/>
            <person name="Submissions S."/>
        </authorList>
    </citation>
    <scope>NUCLEOTIDE SEQUENCE [LARGE SCALE GENOMIC DNA]</scope>
    <source>
        <strain evidence="7 8">DSM 18839</strain>
    </source>
</reference>
<feature type="binding site" evidence="3">
    <location>
        <position position="83"/>
    </location>
    <ligand>
        <name>Cu cation</name>
        <dbReference type="ChEBI" id="CHEBI:23378"/>
    </ligand>
</feature>
<evidence type="ECO:0000313" key="8">
    <source>
        <dbReference type="Proteomes" id="UP000198615"/>
    </source>
</evidence>
<dbReference type="InterPro" id="IPR013766">
    <property type="entry name" value="Thioredoxin_domain"/>
</dbReference>
<accession>A0A8G2F5P3</accession>
<keyword evidence="2 3" id="KW-0186">Copper</keyword>
<evidence type="ECO:0000256" key="5">
    <source>
        <dbReference type="SAM" id="SignalP"/>
    </source>
</evidence>
<feature type="binding site" evidence="3">
    <location>
        <position position="79"/>
    </location>
    <ligand>
        <name>Cu cation</name>
        <dbReference type="ChEBI" id="CHEBI:23378"/>
    </ligand>
</feature>
<comment type="similarity">
    <text evidence="1">Belongs to the SCO1/2 family.</text>
</comment>
<comment type="caution">
    <text evidence="7">The sequence shown here is derived from an EMBL/GenBank/DDBJ whole genome shotgun (WGS) entry which is preliminary data.</text>
</comment>
<dbReference type="Gene3D" id="3.40.30.10">
    <property type="entry name" value="Glutaredoxin"/>
    <property type="match status" value="1"/>
</dbReference>
<gene>
    <name evidence="7" type="ORF">SAMN05660686_04787</name>
</gene>
<dbReference type="CDD" id="cd02968">
    <property type="entry name" value="SCO"/>
    <property type="match status" value="1"/>
</dbReference>
<feature type="chain" id="PRO_5034033673" evidence="5">
    <location>
        <begin position="23"/>
        <end position="230"/>
    </location>
</feature>
<feature type="domain" description="Thioredoxin" evidence="6">
    <location>
        <begin position="41"/>
        <end position="208"/>
    </location>
</feature>
<dbReference type="PANTHER" id="PTHR12151:SF25">
    <property type="entry name" value="LINALOOL DEHYDRATASE_ISOMERASE DOMAIN-CONTAINING PROTEIN"/>
    <property type="match status" value="1"/>
</dbReference>
<evidence type="ECO:0000259" key="6">
    <source>
        <dbReference type="PROSITE" id="PS51352"/>
    </source>
</evidence>
<keyword evidence="4" id="KW-1015">Disulfide bond</keyword>
<evidence type="ECO:0000256" key="3">
    <source>
        <dbReference type="PIRSR" id="PIRSR603782-1"/>
    </source>
</evidence>
<dbReference type="PROSITE" id="PS51352">
    <property type="entry name" value="THIOREDOXIN_2"/>
    <property type="match status" value="1"/>
</dbReference>